<dbReference type="PANTHER" id="PTHR11328">
    <property type="entry name" value="MAJOR FACILITATOR SUPERFAMILY DOMAIN-CONTAINING PROTEIN"/>
    <property type="match status" value="1"/>
</dbReference>
<proteinExistence type="predicted"/>
<dbReference type="GO" id="GO:0015293">
    <property type="term" value="F:symporter activity"/>
    <property type="evidence" value="ECO:0007669"/>
    <property type="project" value="UniProtKB-KW"/>
</dbReference>
<evidence type="ECO:0000256" key="1">
    <source>
        <dbReference type="ARBA" id="ARBA00004651"/>
    </source>
</evidence>
<feature type="transmembrane region" description="Helical" evidence="9">
    <location>
        <begin position="12"/>
        <end position="33"/>
    </location>
</feature>
<feature type="transmembrane region" description="Helical" evidence="9">
    <location>
        <begin position="369"/>
        <end position="392"/>
    </location>
</feature>
<dbReference type="InterPro" id="IPR039672">
    <property type="entry name" value="MFS_2"/>
</dbReference>
<dbReference type="InterPro" id="IPR018043">
    <property type="entry name" value="Na/Gal_symport_CS"/>
</dbReference>
<keyword evidence="8 9" id="KW-0472">Membrane</keyword>
<dbReference type="NCBIfam" id="TIGR00792">
    <property type="entry name" value="gph"/>
    <property type="match status" value="1"/>
</dbReference>
<feature type="transmembrane region" description="Helical" evidence="9">
    <location>
        <begin position="105"/>
        <end position="125"/>
    </location>
</feature>
<dbReference type="AlphaFoldDB" id="A0A255E9P2"/>
<reference evidence="10 11" key="1">
    <citation type="submission" date="2017-07" db="EMBL/GenBank/DDBJ databases">
        <title>Draft whole genome sequences of clinical Proprionibacteriaceae strains.</title>
        <authorList>
            <person name="Bernier A.-M."/>
            <person name="Bernard K."/>
            <person name="Domingo M.-C."/>
        </authorList>
    </citation>
    <scope>NUCLEOTIDE SEQUENCE [LARGE SCALE GENOMIC DNA]</scope>
    <source>
        <strain evidence="10 11">NML 160184</strain>
    </source>
</reference>
<evidence type="ECO:0000256" key="7">
    <source>
        <dbReference type="ARBA" id="ARBA00022989"/>
    </source>
</evidence>
<feature type="transmembrane region" description="Helical" evidence="9">
    <location>
        <begin position="39"/>
        <end position="60"/>
    </location>
</feature>
<dbReference type="InterPro" id="IPR001927">
    <property type="entry name" value="Na/Gal_symport"/>
</dbReference>
<keyword evidence="7 9" id="KW-1133">Transmembrane helix</keyword>
<feature type="transmembrane region" description="Helical" evidence="9">
    <location>
        <begin position="232"/>
        <end position="257"/>
    </location>
</feature>
<dbReference type="PROSITE" id="PS00872">
    <property type="entry name" value="NA_GALACTOSIDE_SYMP"/>
    <property type="match status" value="1"/>
</dbReference>
<accession>A0A255E9P2</accession>
<evidence type="ECO:0000256" key="2">
    <source>
        <dbReference type="ARBA" id="ARBA00022448"/>
    </source>
</evidence>
<keyword evidence="5 9" id="KW-0812">Transmembrane</keyword>
<feature type="transmembrane region" description="Helical" evidence="9">
    <location>
        <begin position="269"/>
        <end position="288"/>
    </location>
</feature>
<name>A0A255E9P2_9ACTN</name>
<feature type="transmembrane region" description="Helical" evidence="9">
    <location>
        <begin position="407"/>
        <end position="427"/>
    </location>
</feature>
<feature type="transmembrane region" description="Helical" evidence="9">
    <location>
        <begin position="320"/>
        <end position="348"/>
    </location>
</feature>
<keyword evidence="3" id="KW-1003">Cell membrane</keyword>
<feature type="transmembrane region" description="Helical" evidence="9">
    <location>
        <begin position="184"/>
        <end position="206"/>
    </location>
</feature>
<sequence length="462" mass="50664">MNARWRNRLSFGIGTLGRDMTAALVSMYLMYYLTEVLDLSRGTIVAVTIIIVVMRVFDAVNDPVMGIIVDNTRTRWGKFKPWILIGAVVWAVATVAMFWDLGTEGVGFLIAFTVVYLVWEIAYTINDISFYGMLPALSRSQSEREAIGVVARICANIGLFSVVVGVVPVTTALGELLGEPRLGWLAYAAVLACLMLALQLLTVVFAREQVTAAPVATPVRELLWVIVRNDQLLWATLAMLVFMTGYMVPTSLGIYYFRYVHGDEGMYSVFALILGVAQLVGLAIFPLVSRRLGRLRTHTVATVLCLVGLALFWVAGSRMWLIAVAGTALFVGQAFIQLLMLLFIADCVEYGEWKLGRRNESITVSLQPFVYKGSNALGSALVGLALLASGIADAASPTDVSQAGLELFKVVMMGVPMILMAVSWLILHRTYRLDEQRYAEIVADLRAREGAAEAQENPDARA</sequence>
<keyword evidence="2" id="KW-0813">Transport</keyword>
<keyword evidence="4 10" id="KW-0762">Sugar transport</keyword>
<dbReference type="CDD" id="cd17332">
    <property type="entry name" value="MFS_MelB_like"/>
    <property type="match status" value="1"/>
</dbReference>
<organism evidence="10 11">
    <name type="scientific">Parenemella sanctibonifatiensis</name>
    <dbReference type="NCBI Taxonomy" id="2016505"/>
    <lineage>
        <taxon>Bacteria</taxon>
        <taxon>Bacillati</taxon>
        <taxon>Actinomycetota</taxon>
        <taxon>Actinomycetes</taxon>
        <taxon>Propionibacteriales</taxon>
        <taxon>Propionibacteriaceae</taxon>
        <taxon>Parenemella</taxon>
    </lineage>
</organism>
<feature type="transmembrane region" description="Helical" evidence="9">
    <location>
        <begin position="146"/>
        <end position="172"/>
    </location>
</feature>
<evidence type="ECO:0000313" key="10">
    <source>
        <dbReference type="EMBL" id="OYN87990.1"/>
    </source>
</evidence>
<evidence type="ECO:0000313" key="11">
    <source>
        <dbReference type="Proteomes" id="UP000216533"/>
    </source>
</evidence>
<dbReference type="Gene3D" id="1.20.1250.20">
    <property type="entry name" value="MFS general substrate transporter like domains"/>
    <property type="match status" value="1"/>
</dbReference>
<comment type="caution">
    <text evidence="10">The sequence shown here is derived from an EMBL/GenBank/DDBJ whole genome shotgun (WGS) entry which is preliminary data.</text>
</comment>
<evidence type="ECO:0000256" key="4">
    <source>
        <dbReference type="ARBA" id="ARBA00022597"/>
    </source>
</evidence>
<evidence type="ECO:0000256" key="9">
    <source>
        <dbReference type="SAM" id="Phobius"/>
    </source>
</evidence>
<dbReference type="PANTHER" id="PTHR11328:SF36">
    <property type="entry name" value="MELIBIOSE PERMEASE"/>
    <property type="match status" value="1"/>
</dbReference>
<evidence type="ECO:0000256" key="5">
    <source>
        <dbReference type="ARBA" id="ARBA00022692"/>
    </source>
</evidence>
<feature type="transmembrane region" description="Helical" evidence="9">
    <location>
        <begin position="81"/>
        <end position="99"/>
    </location>
</feature>
<evidence type="ECO:0000256" key="6">
    <source>
        <dbReference type="ARBA" id="ARBA00022847"/>
    </source>
</evidence>
<dbReference type="GO" id="GO:0008643">
    <property type="term" value="P:carbohydrate transport"/>
    <property type="evidence" value="ECO:0007669"/>
    <property type="project" value="InterPro"/>
</dbReference>
<dbReference type="Pfam" id="PF13347">
    <property type="entry name" value="MFS_2"/>
    <property type="match status" value="1"/>
</dbReference>
<dbReference type="SUPFAM" id="SSF103473">
    <property type="entry name" value="MFS general substrate transporter"/>
    <property type="match status" value="1"/>
</dbReference>
<evidence type="ECO:0000256" key="8">
    <source>
        <dbReference type="ARBA" id="ARBA00023136"/>
    </source>
</evidence>
<dbReference type="GO" id="GO:0005886">
    <property type="term" value="C:plasma membrane"/>
    <property type="evidence" value="ECO:0007669"/>
    <property type="project" value="UniProtKB-SubCell"/>
</dbReference>
<comment type="subcellular location">
    <subcellularLocation>
        <location evidence="1">Cell membrane</location>
        <topology evidence="1">Multi-pass membrane protein</topology>
    </subcellularLocation>
</comment>
<dbReference type="GO" id="GO:0006814">
    <property type="term" value="P:sodium ion transport"/>
    <property type="evidence" value="ECO:0007669"/>
    <property type="project" value="InterPro"/>
</dbReference>
<evidence type="ECO:0000256" key="3">
    <source>
        <dbReference type="ARBA" id="ARBA00022475"/>
    </source>
</evidence>
<dbReference type="InterPro" id="IPR036259">
    <property type="entry name" value="MFS_trans_sf"/>
</dbReference>
<dbReference type="EMBL" id="NMVI01000015">
    <property type="protein sequence ID" value="OYN87990.1"/>
    <property type="molecule type" value="Genomic_DNA"/>
</dbReference>
<feature type="transmembrane region" description="Helical" evidence="9">
    <location>
        <begin position="295"/>
        <end position="314"/>
    </location>
</feature>
<keyword evidence="6" id="KW-0769">Symport</keyword>
<protein>
    <submittedName>
        <fullName evidence="10">Sugar transporter</fullName>
    </submittedName>
</protein>
<gene>
    <name evidence="10" type="ORF">CGZ92_05765</name>
</gene>
<dbReference type="Proteomes" id="UP000216533">
    <property type="component" value="Unassembled WGS sequence"/>
</dbReference>